<dbReference type="InterPro" id="IPR019758">
    <property type="entry name" value="Pept_S26A_signal_pept_1_CS"/>
</dbReference>
<dbReference type="InterPro" id="IPR036286">
    <property type="entry name" value="LexA/Signal_pep-like_sf"/>
</dbReference>
<evidence type="ECO:0000256" key="3">
    <source>
        <dbReference type="ARBA" id="ARBA00013208"/>
    </source>
</evidence>
<dbReference type="Gene3D" id="2.10.109.10">
    <property type="entry name" value="Umud Fragment, subunit A"/>
    <property type="match status" value="1"/>
</dbReference>
<dbReference type="PROSITE" id="PS00761">
    <property type="entry name" value="SPASE_I_3"/>
    <property type="match status" value="1"/>
</dbReference>
<dbReference type="PROSITE" id="PS00760">
    <property type="entry name" value="SPASE_I_2"/>
    <property type="match status" value="1"/>
</dbReference>
<dbReference type="InterPro" id="IPR000223">
    <property type="entry name" value="Pept_S26A_signal_pept_1"/>
</dbReference>
<dbReference type="Proteomes" id="UP000622317">
    <property type="component" value="Unassembled WGS sequence"/>
</dbReference>
<evidence type="ECO:0000259" key="8">
    <source>
        <dbReference type="Pfam" id="PF10502"/>
    </source>
</evidence>
<comment type="subcellular location">
    <subcellularLocation>
        <location evidence="7">Membrane</location>
        <topology evidence="7">Single-pass type II membrane protein</topology>
    </subcellularLocation>
</comment>
<dbReference type="GO" id="GO:0009003">
    <property type="term" value="F:signal peptidase activity"/>
    <property type="evidence" value="ECO:0007669"/>
    <property type="project" value="UniProtKB-EC"/>
</dbReference>
<dbReference type="NCBIfam" id="TIGR02227">
    <property type="entry name" value="sigpep_I_bact"/>
    <property type="match status" value="1"/>
</dbReference>
<feature type="active site" evidence="6">
    <location>
        <position position="42"/>
    </location>
</feature>
<accession>A0A927F7H0</accession>
<protein>
    <recommendedName>
        <fullName evidence="4 7">Signal peptidase I</fullName>
        <ecNumber evidence="3 7">3.4.21.89</ecNumber>
    </recommendedName>
</protein>
<dbReference type="RefSeq" id="WP_191616493.1">
    <property type="nucleotide sequence ID" value="NZ_JACYFG010000007.1"/>
</dbReference>
<proteinExistence type="inferred from homology"/>
<dbReference type="InterPro" id="IPR019533">
    <property type="entry name" value="Peptidase_S26"/>
</dbReference>
<dbReference type="CDD" id="cd06530">
    <property type="entry name" value="S26_SPase_I"/>
    <property type="match status" value="1"/>
</dbReference>
<dbReference type="PRINTS" id="PR00727">
    <property type="entry name" value="LEADERPTASE"/>
</dbReference>
<keyword evidence="5 7" id="KW-0378">Hydrolase</keyword>
<sequence length="231" mass="26612">MKRFLFIRRQWSEWRSTILVILLGIVPLKSSFADWNWVPTSSMNPTILEGDLVYVNKLAYDLRVPLTLKRLSRWGDPEAGDIVVLFSPEDGTRLVKRVVGVPGDTLEMRNNILFVNGQRLRYEVLPERVFDGLEADLRARAVFAKESLGDREHAVMAIPAVVTERRSFARLQVPEGKYFVMGDNRDLSQDSRYFGFADREQIVGEATAVIVSFNILDRYQPRLGRFFTELR</sequence>
<evidence type="ECO:0000256" key="4">
    <source>
        <dbReference type="ARBA" id="ARBA00019232"/>
    </source>
</evidence>
<dbReference type="AlphaFoldDB" id="A0A927F7H0"/>
<reference evidence="9" key="1">
    <citation type="submission" date="2020-09" db="EMBL/GenBank/DDBJ databases">
        <title>Pelagicoccus enzymogenes sp. nov. with an EPS production, isolated from marine sediment.</title>
        <authorList>
            <person name="Feng X."/>
        </authorList>
    </citation>
    <scope>NUCLEOTIDE SEQUENCE</scope>
    <source>
        <strain evidence="9">NFK12</strain>
    </source>
</reference>
<evidence type="ECO:0000256" key="1">
    <source>
        <dbReference type="ARBA" id="ARBA00000677"/>
    </source>
</evidence>
<gene>
    <name evidence="9" type="primary">lepB</name>
    <name evidence="9" type="ORF">IEN85_07650</name>
</gene>
<evidence type="ECO:0000256" key="7">
    <source>
        <dbReference type="RuleBase" id="RU362042"/>
    </source>
</evidence>
<name>A0A927F7H0_9BACT</name>
<keyword evidence="7" id="KW-0645">Protease</keyword>
<feature type="active site" evidence="6">
    <location>
        <position position="96"/>
    </location>
</feature>
<comment type="caution">
    <text evidence="9">The sequence shown here is derived from an EMBL/GenBank/DDBJ whole genome shotgun (WGS) entry which is preliminary data.</text>
</comment>
<dbReference type="InterPro" id="IPR019757">
    <property type="entry name" value="Pept_S26A_signal_pept_1_Lys-AS"/>
</dbReference>
<dbReference type="GO" id="GO:0016020">
    <property type="term" value="C:membrane"/>
    <property type="evidence" value="ECO:0007669"/>
    <property type="project" value="UniProtKB-SubCell"/>
</dbReference>
<dbReference type="SUPFAM" id="SSF51306">
    <property type="entry name" value="LexA/Signal peptidase"/>
    <property type="match status" value="1"/>
</dbReference>
<dbReference type="EMBL" id="JACYFG010000007">
    <property type="protein sequence ID" value="MBD5779365.1"/>
    <property type="molecule type" value="Genomic_DNA"/>
</dbReference>
<dbReference type="GO" id="GO:0006465">
    <property type="term" value="P:signal peptide processing"/>
    <property type="evidence" value="ECO:0007669"/>
    <property type="project" value="InterPro"/>
</dbReference>
<dbReference type="GO" id="GO:0004252">
    <property type="term" value="F:serine-type endopeptidase activity"/>
    <property type="evidence" value="ECO:0007669"/>
    <property type="project" value="InterPro"/>
</dbReference>
<evidence type="ECO:0000313" key="9">
    <source>
        <dbReference type="EMBL" id="MBD5779365.1"/>
    </source>
</evidence>
<dbReference type="Pfam" id="PF10502">
    <property type="entry name" value="Peptidase_S26"/>
    <property type="match status" value="1"/>
</dbReference>
<comment type="similarity">
    <text evidence="2 7">Belongs to the peptidase S26 family.</text>
</comment>
<feature type="domain" description="Peptidase S26" evidence="8">
    <location>
        <begin position="12"/>
        <end position="210"/>
    </location>
</feature>
<evidence type="ECO:0000256" key="5">
    <source>
        <dbReference type="ARBA" id="ARBA00022801"/>
    </source>
</evidence>
<dbReference type="EC" id="3.4.21.89" evidence="3 7"/>
<keyword evidence="10" id="KW-1185">Reference proteome</keyword>
<dbReference type="PANTHER" id="PTHR43390">
    <property type="entry name" value="SIGNAL PEPTIDASE I"/>
    <property type="match status" value="1"/>
</dbReference>
<organism evidence="9 10">
    <name type="scientific">Pelagicoccus enzymogenes</name>
    <dbReference type="NCBI Taxonomy" id="2773457"/>
    <lineage>
        <taxon>Bacteria</taxon>
        <taxon>Pseudomonadati</taxon>
        <taxon>Verrucomicrobiota</taxon>
        <taxon>Opitutia</taxon>
        <taxon>Puniceicoccales</taxon>
        <taxon>Pelagicoccaceae</taxon>
        <taxon>Pelagicoccus</taxon>
    </lineage>
</organism>
<comment type="catalytic activity">
    <reaction evidence="1 7">
        <text>Cleavage of hydrophobic, N-terminal signal or leader sequences from secreted and periplasmic proteins.</text>
        <dbReference type="EC" id="3.4.21.89"/>
    </reaction>
</comment>
<dbReference type="PANTHER" id="PTHR43390:SF1">
    <property type="entry name" value="CHLOROPLAST PROCESSING PEPTIDASE"/>
    <property type="match status" value="1"/>
</dbReference>
<evidence type="ECO:0000256" key="2">
    <source>
        <dbReference type="ARBA" id="ARBA00009370"/>
    </source>
</evidence>
<evidence type="ECO:0000313" key="10">
    <source>
        <dbReference type="Proteomes" id="UP000622317"/>
    </source>
</evidence>
<evidence type="ECO:0000256" key="6">
    <source>
        <dbReference type="PIRSR" id="PIRSR600223-1"/>
    </source>
</evidence>